<dbReference type="EMBL" id="CABPRY010000016">
    <property type="protein sequence ID" value="VVE45993.1"/>
    <property type="molecule type" value="Genomic_DNA"/>
</dbReference>
<protein>
    <recommendedName>
        <fullName evidence="4">DUF4760 domain-containing protein</fullName>
    </recommendedName>
</protein>
<keyword evidence="1" id="KW-0812">Transmembrane</keyword>
<sequence length="217" mass="24772">MVAQQGPDWLQIVLTSAVVSAALNIVWGVISKYWDAKRTDSEKEVALRLAYQEVGMRLVAFAKDCSSYIDRVSEGLYMKAAHHDESILNGLKSPEFHPIDDVDWTLFDIETVDTLKSMRGRFEECNRWILVQWGQDWMDVDDAFELETQRCAYYALEALRVGIDARLKAKLSRGDYSSLGNLELHIEQARKGYKAAPNGTFIPELVEIFSLEHPVRK</sequence>
<name>A0A5E4YCV5_9BURK</name>
<dbReference type="RefSeq" id="WP_150610640.1">
    <property type="nucleotide sequence ID" value="NZ_CABPRY010000016.1"/>
</dbReference>
<evidence type="ECO:0000313" key="2">
    <source>
        <dbReference type="EMBL" id="VVE45993.1"/>
    </source>
</evidence>
<reference evidence="2 3" key="1">
    <citation type="submission" date="2019-08" db="EMBL/GenBank/DDBJ databases">
        <authorList>
            <person name="Peeters C."/>
        </authorList>
    </citation>
    <scope>NUCLEOTIDE SEQUENCE [LARGE SCALE GENOMIC DNA]</scope>
    <source>
        <strain evidence="2 3">LMG 31107</strain>
    </source>
</reference>
<organism evidence="2 3">
    <name type="scientific">Pandoraea cepalis</name>
    <dbReference type="NCBI Taxonomy" id="2508294"/>
    <lineage>
        <taxon>Bacteria</taxon>
        <taxon>Pseudomonadati</taxon>
        <taxon>Pseudomonadota</taxon>
        <taxon>Betaproteobacteria</taxon>
        <taxon>Burkholderiales</taxon>
        <taxon>Burkholderiaceae</taxon>
        <taxon>Pandoraea</taxon>
    </lineage>
</organism>
<evidence type="ECO:0000313" key="3">
    <source>
        <dbReference type="Proteomes" id="UP000396788"/>
    </source>
</evidence>
<accession>A0A5E4YCV5</accession>
<evidence type="ECO:0008006" key="4">
    <source>
        <dbReference type="Google" id="ProtNLM"/>
    </source>
</evidence>
<dbReference type="Proteomes" id="UP000396788">
    <property type="component" value="Unassembled WGS sequence"/>
</dbReference>
<dbReference type="AlphaFoldDB" id="A0A5E4YCV5"/>
<feature type="transmembrane region" description="Helical" evidence="1">
    <location>
        <begin position="12"/>
        <end position="30"/>
    </location>
</feature>
<proteinExistence type="predicted"/>
<keyword evidence="1" id="KW-1133">Transmembrane helix</keyword>
<evidence type="ECO:0000256" key="1">
    <source>
        <dbReference type="SAM" id="Phobius"/>
    </source>
</evidence>
<gene>
    <name evidence="2" type="ORF">PCE31107_04418</name>
</gene>
<keyword evidence="1" id="KW-0472">Membrane</keyword>